<dbReference type="PRINTS" id="PR00237">
    <property type="entry name" value="GPCRRHODOPSN"/>
</dbReference>
<feature type="transmembrane region" description="Helical" evidence="15">
    <location>
        <begin position="206"/>
        <end position="224"/>
    </location>
</feature>
<keyword evidence="8" id="KW-1015">Disulfide bond</keyword>
<evidence type="ECO:0000256" key="12">
    <source>
        <dbReference type="ARBA" id="ARBA00074679"/>
    </source>
</evidence>
<name>A0A671RJH3_9TELE</name>
<protein>
    <recommendedName>
        <fullName evidence="12">Histamine H3 receptor</fullName>
    </recommendedName>
</protein>
<dbReference type="PROSITE" id="PS00237">
    <property type="entry name" value="G_PROTEIN_RECEP_F1_1"/>
    <property type="match status" value="1"/>
</dbReference>
<keyword evidence="18" id="KW-1185">Reference proteome</keyword>
<dbReference type="AlphaFoldDB" id="A0A671RJH3"/>
<dbReference type="GO" id="GO:0007197">
    <property type="term" value="P:adenylate cyclase-inhibiting G protein-coupled acetylcholine receptor signaling pathway"/>
    <property type="evidence" value="ECO:0007669"/>
    <property type="project" value="TreeGrafter"/>
</dbReference>
<evidence type="ECO:0000256" key="9">
    <source>
        <dbReference type="ARBA" id="ARBA00023170"/>
    </source>
</evidence>
<evidence type="ECO:0000256" key="5">
    <source>
        <dbReference type="ARBA" id="ARBA00022989"/>
    </source>
</evidence>
<keyword evidence="3" id="KW-0597">Phosphoprotein</keyword>
<evidence type="ECO:0000313" key="17">
    <source>
        <dbReference type="Ensembl" id="ENSSANP00000083745.1"/>
    </source>
</evidence>
<dbReference type="PANTHER" id="PTHR24247:SF254">
    <property type="entry name" value="HISTAMINE H3 RECEPTOR"/>
    <property type="match status" value="1"/>
</dbReference>
<keyword evidence="11 13" id="KW-0807">Transducer</keyword>
<dbReference type="InterPro" id="IPR000276">
    <property type="entry name" value="GPCR_Rhodpsn"/>
</dbReference>
<evidence type="ECO:0000259" key="16">
    <source>
        <dbReference type="PROSITE" id="PS50262"/>
    </source>
</evidence>
<feature type="domain" description="G-protein coupled receptors family 1 profile" evidence="16">
    <location>
        <begin position="50"/>
        <end position="528"/>
    </location>
</feature>
<sequence>MCFRYCTGRFKDARAPQAFGDSSGRLIPPRYTMVILAILMITLVVVVVVGNALVILAFVVDKSLRNQCNYFFLNLAISDFLVGAFCIPVYMPYILTGRWMLGRGLCKLWLVMDYLLCTASVFNIVLISYDRFLSVTRAVRYRAQKGVTRLAVVKMLAVWVLAFLLYGPAIIFWELMVGESIVPEDECFAEFYCTWYFLLSASTFEFFSPFISVAFFNFSIYLNIQRRNRSRLAHVEAEKEDGWRVIDGQNSSVFFVKTRKVSSSGPPAVSDVIEDDEEVSPSSSGDPSSTHSVSLTMNIIFWELMVGESIVPEDECFAEFYCTWYFLLSASTFEFFSPFISVAFFNFSIYLNIQRRNRSRLAHVEAEKEDGWRVIDGQNSSVFFVKTRKVSSSGPPAVSDVIEDDEEVSPSSSGDPSSTHSVSLTMKTTVKKRGLLSGWVRTRIIRAQEASNPCAPCRSGGHLARLSRDKKIAKSLAVIVCVFGVCWAPYTLLMIIRAACSGSCVENHWYEVTFWLLWLNSAINPFLYPLCHSSFRRAFAKILCPKRQSVRPHEESPSCQ</sequence>
<dbReference type="GO" id="GO:0004969">
    <property type="term" value="F:histamine receptor activity"/>
    <property type="evidence" value="ECO:0007669"/>
    <property type="project" value="InterPro"/>
</dbReference>
<evidence type="ECO:0000256" key="7">
    <source>
        <dbReference type="ARBA" id="ARBA00023136"/>
    </source>
</evidence>
<dbReference type="InterPro" id="IPR017452">
    <property type="entry name" value="GPCR_Rhodpsn_7TM"/>
</dbReference>
<evidence type="ECO:0000256" key="10">
    <source>
        <dbReference type="ARBA" id="ARBA00023180"/>
    </source>
</evidence>
<dbReference type="PROSITE" id="PS50262">
    <property type="entry name" value="G_PROTEIN_RECEP_F1_2"/>
    <property type="match status" value="1"/>
</dbReference>
<evidence type="ECO:0000313" key="18">
    <source>
        <dbReference type="Proteomes" id="UP000472260"/>
    </source>
</evidence>
<feature type="transmembrane region" description="Helical" evidence="15">
    <location>
        <begin position="31"/>
        <end position="59"/>
    </location>
</feature>
<keyword evidence="6 13" id="KW-0297">G-protein coupled receptor</keyword>
<dbReference type="Pfam" id="PF00001">
    <property type="entry name" value="7tm_1"/>
    <property type="match status" value="2"/>
</dbReference>
<dbReference type="FunFam" id="1.20.1070.10:FF:000585">
    <property type="entry name" value="Uncharacterized protein"/>
    <property type="match status" value="1"/>
</dbReference>
<dbReference type="GO" id="GO:0007187">
    <property type="term" value="P:G protein-coupled receptor signaling pathway, coupled to cyclic nucleotide second messenger"/>
    <property type="evidence" value="ECO:0007669"/>
    <property type="project" value="TreeGrafter"/>
</dbReference>
<dbReference type="Gene3D" id="1.20.1070.10">
    <property type="entry name" value="Rhodopsin 7-helix transmembrane proteins"/>
    <property type="match status" value="2"/>
</dbReference>
<keyword evidence="4 13" id="KW-0812">Transmembrane</keyword>
<evidence type="ECO:0000256" key="8">
    <source>
        <dbReference type="ARBA" id="ARBA00023157"/>
    </source>
</evidence>
<keyword evidence="9 13" id="KW-0675">Receptor</keyword>
<feature type="transmembrane region" description="Helical" evidence="15">
    <location>
        <begin position="111"/>
        <end position="129"/>
    </location>
</feature>
<reference evidence="17" key="1">
    <citation type="submission" date="2025-08" db="UniProtKB">
        <authorList>
            <consortium name="Ensembl"/>
        </authorList>
    </citation>
    <scope>IDENTIFICATION</scope>
</reference>
<feature type="region of interest" description="Disordered" evidence="14">
    <location>
        <begin position="390"/>
        <end position="422"/>
    </location>
</feature>
<dbReference type="PANTHER" id="PTHR24247">
    <property type="entry name" value="5-HYDROXYTRYPTAMINE RECEPTOR"/>
    <property type="match status" value="1"/>
</dbReference>
<evidence type="ECO:0000256" key="6">
    <source>
        <dbReference type="ARBA" id="ARBA00023040"/>
    </source>
</evidence>
<evidence type="ECO:0000256" key="3">
    <source>
        <dbReference type="ARBA" id="ARBA00022553"/>
    </source>
</evidence>
<dbReference type="PRINTS" id="PR01471">
    <property type="entry name" value="HISTAMINEH3R"/>
</dbReference>
<dbReference type="FunFam" id="1.20.1070.10:FF:000138">
    <property type="entry name" value="histamine H3 receptor"/>
    <property type="match status" value="1"/>
</dbReference>
<gene>
    <name evidence="17" type="primary">LOC107679085</name>
</gene>
<reference evidence="17" key="2">
    <citation type="submission" date="2025-09" db="UniProtKB">
        <authorList>
            <consortium name="Ensembl"/>
        </authorList>
    </citation>
    <scope>IDENTIFICATION</scope>
</reference>
<evidence type="ECO:0000256" key="1">
    <source>
        <dbReference type="ARBA" id="ARBA00004651"/>
    </source>
</evidence>
<dbReference type="Proteomes" id="UP000472260">
    <property type="component" value="Unassembled WGS sequence"/>
</dbReference>
<feature type="transmembrane region" description="Helical" evidence="15">
    <location>
        <begin position="508"/>
        <end position="531"/>
    </location>
</feature>
<dbReference type="SUPFAM" id="SSF81321">
    <property type="entry name" value="Family A G protein-coupled receptor-like"/>
    <property type="match status" value="2"/>
</dbReference>
<proteinExistence type="inferred from homology"/>
<dbReference type="GO" id="GO:0030425">
    <property type="term" value="C:dendrite"/>
    <property type="evidence" value="ECO:0007669"/>
    <property type="project" value="TreeGrafter"/>
</dbReference>
<dbReference type="InterPro" id="IPR003980">
    <property type="entry name" value="Histamine_H3_rcpt"/>
</dbReference>
<feature type="transmembrane region" description="Helical" evidence="15">
    <location>
        <begin position="71"/>
        <end position="91"/>
    </location>
</feature>
<evidence type="ECO:0000256" key="11">
    <source>
        <dbReference type="ARBA" id="ARBA00023224"/>
    </source>
</evidence>
<dbReference type="GO" id="GO:0004993">
    <property type="term" value="F:G protein-coupled serotonin receptor activity"/>
    <property type="evidence" value="ECO:0007669"/>
    <property type="project" value="TreeGrafter"/>
</dbReference>
<keyword evidence="10" id="KW-0325">Glycoprotein</keyword>
<dbReference type="GO" id="GO:0016907">
    <property type="term" value="F:G protein-coupled acetylcholine receptor activity"/>
    <property type="evidence" value="ECO:0007669"/>
    <property type="project" value="TreeGrafter"/>
</dbReference>
<evidence type="ECO:0000256" key="2">
    <source>
        <dbReference type="ARBA" id="ARBA00022475"/>
    </source>
</evidence>
<feature type="compositionally biased region" description="Low complexity" evidence="14">
    <location>
        <begin position="280"/>
        <end position="291"/>
    </location>
</feature>
<feature type="region of interest" description="Disordered" evidence="14">
    <location>
        <begin position="261"/>
        <end position="291"/>
    </location>
</feature>
<keyword evidence="5 15" id="KW-1133">Transmembrane helix</keyword>
<dbReference type="GO" id="GO:0045202">
    <property type="term" value="C:synapse"/>
    <property type="evidence" value="ECO:0007669"/>
    <property type="project" value="TreeGrafter"/>
</dbReference>
<comment type="similarity">
    <text evidence="13">Belongs to the G-protein coupled receptor 1 family.</text>
</comment>
<dbReference type="GO" id="GO:0005886">
    <property type="term" value="C:plasma membrane"/>
    <property type="evidence" value="ECO:0007669"/>
    <property type="project" value="UniProtKB-SubCell"/>
</dbReference>
<keyword evidence="7 15" id="KW-0472">Membrane</keyword>
<dbReference type="SMART" id="SM01381">
    <property type="entry name" value="7TM_GPCR_Srsx"/>
    <property type="match status" value="1"/>
</dbReference>
<evidence type="ECO:0000256" key="13">
    <source>
        <dbReference type="RuleBase" id="RU000688"/>
    </source>
</evidence>
<evidence type="ECO:0000256" key="15">
    <source>
        <dbReference type="SAM" id="Phobius"/>
    </source>
</evidence>
<dbReference type="Ensembl" id="ENSSANT00000089001.1">
    <property type="protein sequence ID" value="ENSSANP00000083745.1"/>
    <property type="gene ID" value="ENSSANG00000041540.1"/>
</dbReference>
<keyword evidence="2" id="KW-1003">Cell membrane</keyword>
<comment type="subcellular location">
    <subcellularLocation>
        <location evidence="1">Cell membrane</location>
        <topology evidence="1">Multi-pass membrane protein</topology>
    </subcellularLocation>
</comment>
<feature type="transmembrane region" description="Helical" evidence="15">
    <location>
        <begin position="475"/>
        <end position="496"/>
    </location>
</feature>
<organism evidence="17 18">
    <name type="scientific">Sinocyclocheilus anshuiensis</name>
    <dbReference type="NCBI Taxonomy" id="1608454"/>
    <lineage>
        <taxon>Eukaryota</taxon>
        <taxon>Metazoa</taxon>
        <taxon>Chordata</taxon>
        <taxon>Craniata</taxon>
        <taxon>Vertebrata</taxon>
        <taxon>Euteleostomi</taxon>
        <taxon>Actinopterygii</taxon>
        <taxon>Neopterygii</taxon>
        <taxon>Teleostei</taxon>
        <taxon>Ostariophysi</taxon>
        <taxon>Cypriniformes</taxon>
        <taxon>Cyprinidae</taxon>
        <taxon>Cyprininae</taxon>
        <taxon>Sinocyclocheilus</taxon>
    </lineage>
</organism>
<evidence type="ECO:0000256" key="14">
    <source>
        <dbReference type="SAM" id="MobiDB-lite"/>
    </source>
</evidence>
<accession>A0A671RJH3</accession>
<feature type="compositionally biased region" description="Low complexity" evidence="14">
    <location>
        <begin position="409"/>
        <end position="422"/>
    </location>
</feature>
<evidence type="ECO:0000256" key="4">
    <source>
        <dbReference type="ARBA" id="ARBA00022692"/>
    </source>
</evidence>
<feature type="transmembrane region" description="Helical" evidence="15">
    <location>
        <begin position="150"/>
        <end position="173"/>
    </location>
</feature>